<evidence type="ECO:0000313" key="8">
    <source>
        <dbReference type="Proteomes" id="UP000625711"/>
    </source>
</evidence>
<keyword evidence="1 3" id="KW-0479">Metal-binding</keyword>
<feature type="region of interest" description="Disordered" evidence="5">
    <location>
        <begin position="286"/>
        <end position="335"/>
    </location>
</feature>
<keyword evidence="8" id="KW-1185">Reference proteome</keyword>
<keyword evidence="1 3" id="KW-0863">Zinc-finger</keyword>
<dbReference type="InterPro" id="IPR013083">
    <property type="entry name" value="Znf_RING/FYVE/PHD"/>
</dbReference>
<evidence type="ECO:0000259" key="6">
    <source>
        <dbReference type="PROSITE" id="PS50089"/>
    </source>
</evidence>
<dbReference type="GO" id="GO:0005634">
    <property type="term" value="C:nucleus"/>
    <property type="evidence" value="ECO:0007669"/>
    <property type="project" value="TreeGrafter"/>
</dbReference>
<organism evidence="7 8">
    <name type="scientific">Rhynchophorus ferrugineus</name>
    <name type="common">Red palm weevil</name>
    <name type="synonym">Curculio ferrugineus</name>
    <dbReference type="NCBI Taxonomy" id="354439"/>
    <lineage>
        <taxon>Eukaryota</taxon>
        <taxon>Metazoa</taxon>
        <taxon>Ecdysozoa</taxon>
        <taxon>Arthropoda</taxon>
        <taxon>Hexapoda</taxon>
        <taxon>Insecta</taxon>
        <taxon>Pterygota</taxon>
        <taxon>Neoptera</taxon>
        <taxon>Endopterygota</taxon>
        <taxon>Coleoptera</taxon>
        <taxon>Polyphaga</taxon>
        <taxon>Cucujiformia</taxon>
        <taxon>Curculionidae</taxon>
        <taxon>Dryophthorinae</taxon>
        <taxon>Rhynchophorus</taxon>
    </lineage>
</organism>
<dbReference type="Pfam" id="PF13639">
    <property type="entry name" value="zf-RING_2"/>
    <property type="match status" value="1"/>
</dbReference>
<feature type="coiled-coil region" evidence="4">
    <location>
        <begin position="206"/>
        <end position="265"/>
    </location>
</feature>
<evidence type="ECO:0000313" key="7">
    <source>
        <dbReference type="EMBL" id="KAF7273952.1"/>
    </source>
</evidence>
<evidence type="ECO:0000256" key="4">
    <source>
        <dbReference type="SAM" id="Coils"/>
    </source>
</evidence>
<sequence length="430" mass="49020">MNISCTICSDLFVPTADIYTTPCGHIFHYHCLLHWLNKSKTCPQCRAKTTIHSLVRLYINVAASDNIKEDATVLQHRLDGVEFQLRLKDKDISNLTEKKKELKKQNMALRLELKKMEETAITHQSAIAALKDQIKFFKTKSLKCDSLKEEVDHLKNQLKDLHHVQLAITGSRKQIDDIIRNENSIESLALLVATLKKSLVDTDHRKREIQFELKRTQNAYSKYKREMEEHKCKYEEEKRQLALLKLNHEHEVKFLKKKFSDLEARVSQNKLSSSMNNSIRRIVLESPVNCNRTPQPKTSPINIISPSESPRTPEKTEKSTRSATDLPSPIENIGPLGIKMSKVNARNSEDNKFSIFKNKQFSQYDSVVPPLMIDDTAYDGLGGTSKEDVFPTSHGALGVKRPKSNKIPSAKLRKLSANAGKPTKKVSDFF</sequence>
<dbReference type="SUPFAM" id="SSF57850">
    <property type="entry name" value="RING/U-box"/>
    <property type="match status" value="1"/>
</dbReference>
<dbReference type="PROSITE" id="PS50089">
    <property type="entry name" value="ZF_RING_2"/>
    <property type="match status" value="1"/>
</dbReference>
<dbReference type="Proteomes" id="UP000625711">
    <property type="component" value="Unassembled WGS sequence"/>
</dbReference>
<evidence type="ECO:0000256" key="1">
    <source>
        <dbReference type="ARBA" id="ARBA00022771"/>
    </source>
</evidence>
<dbReference type="CDD" id="cd16480">
    <property type="entry name" value="RING-H2_TRAIP"/>
    <property type="match status" value="1"/>
</dbReference>
<reference evidence="7" key="1">
    <citation type="submission" date="2020-08" db="EMBL/GenBank/DDBJ databases">
        <title>Genome sequencing and assembly of the red palm weevil Rhynchophorus ferrugineus.</title>
        <authorList>
            <person name="Dias G.B."/>
            <person name="Bergman C.M."/>
            <person name="Manee M."/>
        </authorList>
    </citation>
    <scope>NUCLEOTIDE SEQUENCE</scope>
    <source>
        <strain evidence="7">AA-2017</strain>
        <tissue evidence="7">Whole larva</tissue>
    </source>
</reference>
<dbReference type="OrthoDB" id="8062037at2759"/>
<dbReference type="GO" id="GO:0061630">
    <property type="term" value="F:ubiquitin protein ligase activity"/>
    <property type="evidence" value="ECO:0007669"/>
    <property type="project" value="TreeGrafter"/>
</dbReference>
<dbReference type="AlphaFoldDB" id="A0A834I793"/>
<feature type="domain" description="RING-type" evidence="6">
    <location>
        <begin position="5"/>
        <end position="46"/>
    </location>
</feature>
<keyword evidence="4" id="KW-0175">Coiled coil</keyword>
<protein>
    <recommendedName>
        <fullName evidence="6">RING-type domain-containing protein</fullName>
    </recommendedName>
</protein>
<dbReference type="PANTHER" id="PTHR46569:SF1">
    <property type="entry name" value="E3 UBIQUITIN-PROTEIN LIGASE RFWD3-RELATED"/>
    <property type="match status" value="1"/>
</dbReference>
<dbReference type="GO" id="GO:0016567">
    <property type="term" value="P:protein ubiquitination"/>
    <property type="evidence" value="ECO:0007669"/>
    <property type="project" value="TreeGrafter"/>
</dbReference>
<accession>A0A834I793</accession>
<feature type="compositionally biased region" description="Polar residues" evidence="5">
    <location>
        <begin position="288"/>
        <end position="298"/>
    </location>
</feature>
<keyword evidence="2" id="KW-0862">Zinc</keyword>
<dbReference type="GO" id="GO:0031297">
    <property type="term" value="P:replication fork processing"/>
    <property type="evidence" value="ECO:0007669"/>
    <property type="project" value="TreeGrafter"/>
</dbReference>
<dbReference type="GO" id="GO:0090734">
    <property type="term" value="C:site of DNA damage"/>
    <property type="evidence" value="ECO:0007669"/>
    <property type="project" value="TreeGrafter"/>
</dbReference>
<evidence type="ECO:0000256" key="2">
    <source>
        <dbReference type="ARBA" id="ARBA00022833"/>
    </source>
</evidence>
<evidence type="ECO:0000256" key="3">
    <source>
        <dbReference type="PROSITE-ProRule" id="PRU00175"/>
    </source>
</evidence>
<dbReference type="PANTHER" id="PTHR46569">
    <property type="entry name" value="E3 UBIQUITIN-PROTEIN LIGASE TRAIP"/>
    <property type="match status" value="1"/>
</dbReference>
<dbReference type="InterPro" id="IPR001841">
    <property type="entry name" value="Znf_RING"/>
</dbReference>
<comment type="caution">
    <text evidence="7">The sequence shown here is derived from an EMBL/GenBank/DDBJ whole genome shotgun (WGS) entry which is preliminary data.</text>
</comment>
<feature type="compositionally biased region" description="Low complexity" evidence="5">
    <location>
        <begin position="299"/>
        <end position="310"/>
    </location>
</feature>
<feature type="compositionally biased region" description="Basic and acidic residues" evidence="5">
    <location>
        <begin position="311"/>
        <end position="320"/>
    </location>
</feature>
<evidence type="ECO:0000256" key="5">
    <source>
        <dbReference type="SAM" id="MobiDB-lite"/>
    </source>
</evidence>
<dbReference type="GO" id="GO:0008270">
    <property type="term" value="F:zinc ion binding"/>
    <property type="evidence" value="ECO:0007669"/>
    <property type="project" value="UniProtKB-KW"/>
</dbReference>
<proteinExistence type="predicted"/>
<feature type="coiled-coil region" evidence="4">
    <location>
        <begin position="85"/>
        <end position="164"/>
    </location>
</feature>
<dbReference type="InterPro" id="IPR052639">
    <property type="entry name" value="TRAIP_ubiq-protein_ligase"/>
</dbReference>
<dbReference type="Gene3D" id="3.30.40.10">
    <property type="entry name" value="Zinc/RING finger domain, C3HC4 (zinc finger)"/>
    <property type="match status" value="1"/>
</dbReference>
<name>A0A834I793_RHYFE</name>
<dbReference type="EMBL" id="JAACXV010013208">
    <property type="protein sequence ID" value="KAF7273952.1"/>
    <property type="molecule type" value="Genomic_DNA"/>
</dbReference>
<gene>
    <name evidence="7" type="ORF">GWI33_013370</name>
</gene>
<dbReference type="SMART" id="SM00184">
    <property type="entry name" value="RING"/>
    <property type="match status" value="1"/>
</dbReference>